<organism evidence="1 2">
    <name type="scientific">Rhodococcus rhodochrous J45</name>
    <dbReference type="NCBI Taxonomy" id="935266"/>
    <lineage>
        <taxon>Bacteria</taxon>
        <taxon>Bacillati</taxon>
        <taxon>Actinomycetota</taxon>
        <taxon>Actinomycetes</taxon>
        <taxon>Mycobacteriales</taxon>
        <taxon>Nocardiaceae</taxon>
        <taxon>Rhodococcus</taxon>
    </lineage>
</organism>
<name>A0A562DJH9_RHORH</name>
<dbReference type="Proteomes" id="UP000317573">
    <property type="component" value="Unassembled WGS sequence"/>
</dbReference>
<evidence type="ECO:0000313" key="1">
    <source>
        <dbReference type="EMBL" id="TWH09704.1"/>
    </source>
</evidence>
<dbReference type="InterPro" id="IPR014721">
    <property type="entry name" value="Ribsml_uS5_D2-typ_fold_subgr"/>
</dbReference>
<evidence type="ECO:0000313" key="2">
    <source>
        <dbReference type="Proteomes" id="UP000317573"/>
    </source>
</evidence>
<dbReference type="InterPro" id="IPR020568">
    <property type="entry name" value="Ribosomal_Su5_D2-typ_SF"/>
</dbReference>
<sequence length="73" mass="7756">MRDQPVPAGTVLLGEVGLAGEVRRVVGAGRRLAEANRLGFDRGVVPRDVEGVPKGMKKFEVSNVAQALSTLTR</sequence>
<comment type="caution">
    <text evidence="1">The sequence shown here is derived from an EMBL/GenBank/DDBJ whole genome shotgun (WGS) entry which is preliminary data.</text>
</comment>
<reference evidence="1 2" key="1">
    <citation type="submission" date="2019-07" db="EMBL/GenBank/DDBJ databases">
        <title>Genome sequencing of lignin-degrading bacterial isolates.</title>
        <authorList>
            <person name="Gladden J."/>
        </authorList>
    </citation>
    <scope>NUCLEOTIDE SEQUENCE [LARGE SCALE GENOMIC DNA]</scope>
    <source>
        <strain evidence="1 2">J45</strain>
    </source>
</reference>
<dbReference type="Gene3D" id="3.30.230.10">
    <property type="match status" value="1"/>
</dbReference>
<proteinExistence type="predicted"/>
<protein>
    <submittedName>
        <fullName evidence="1">DNA repair protein RadA/Sms</fullName>
    </submittedName>
</protein>
<dbReference type="AlphaFoldDB" id="A0A562DJH9"/>
<gene>
    <name evidence="1" type="ORF">L618_000500000240</name>
</gene>
<dbReference type="SUPFAM" id="SSF54211">
    <property type="entry name" value="Ribosomal protein S5 domain 2-like"/>
    <property type="match status" value="1"/>
</dbReference>
<accession>A0A562DJH9</accession>
<dbReference type="EMBL" id="VLJT01000050">
    <property type="protein sequence ID" value="TWH09704.1"/>
    <property type="molecule type" value="Genomic_DNA"/>
</dbReference>